<protein>
    <recommendedName>
        <fullName evidence="1">Amine oxidase domain-containing protein</fullName>
    </recommendedName>
</protein>
<proteinExistence type="predicted"/>
<sequence>MWSRTGTADMKMIELECMIVDSSAADGFKLKLPGVVPDPRKWEHSLGSTEVDLVCRLGMGQGGGSSLSNRGGTRAGLGWFINRKIPRRCRALEARDVLGGKVAAWKDDDGDWYETGLHIFFGAYPNV</sequence>
<keyword evidence="3" id="KW-1185">Reference proteome</keyword>
<dbReference type="GO" id="GO:0016491">
    <property type="term" value="F:oxidoreductase activity"/>
    <property type="evidence" value="ECO:0007669"/>
    <property type="project" value="InterPro"/>
</dbReference>
<gene>
    <name evidence="2" type="ORF">MKW98_016282</name>
</gene>
<accession>A0AAD4XFD1</accession>
<name>A0AAD4XFD1_9MAGN</name>
<reference evidence="2" key="1">
    <citation type="submission" date="2022-04" db="EMBL/GenBank/DDBJ databases">
        <title>A functionally conserved STORR gene fusion in Papaver species that diverged 16.8 million years ago.</title>
        <authorList>
            <person name="Catania T."/>
        </authorList>
    </citation>
    <scope>NUCLEOTIDE SEQUENCE</scope>
    <source>
        <strain evidence="2">S-188037</strain>
    </source>
</reference>
<feature type="domain" description="Amine oxidase" evidence="1">
    <location>
        <begin position="92"/>
        <end position="127"/>
    </location>
</feature>
<dbReference type="Proteomes" id="UP001202328">
    <property type="component" value="Unassembled WGS sequence"/>
</dbReference>
<dbReference type="EMBL" id="JAJJMB010010581">
    <property type="protein sequence ID" value="KAI3907638.1"/>
    <property type="molecule type" value="Genomic_DNA"/>
</dbReference>
<dbReference type="AlphaFoldDB" id="A0AAD4XFD1"/>
<comment type="caution">
    <text evidence="2">The sequence shown here is derived from an EMBL/GenBank/DDBJ whole genome shotgun (WGS) entry which is preliminary data.</text>
</comment>
<evidence type="ECO:0000259" key="1">
    <source>
        <dbReference type="Pfam" id="PF01593"/>
    </source>
</evidence>
<organism evidence="2 3">
    <name type="scientific">Papaver atlanticum</name>
    <dbReference type="NCBI Taxonomy" id="357466"/>
    <lineage>
        <taxon>Eukaryota</taxon>
        <taxon>Viridiplantae</taxon>
        <taxon>Streptophyta</taxon>
        <taxon>Embryophyta</taxon>
        <taxon>Tracheophyta</taxon>
        <taxon>Spermatophyta</taxon>
        <taxon>Magnoliopsida</taxon>
        <taxon>Ranunculales</taxon>
        <taxon>Papaveraceae</taxon>
        <taxon>Papaveroideae</taxon>
        <taxon>Papaver</taxon>
    </lineage>
</organism>
<dbReference type="Pfam" id="PF01593">
    <property type="entry name" value="Amino_oxidase"/>
    <property type="match status" value="1"/>
</dbReference>
<evidence type="ECO:0000313" key="2">
    <source>
        <dbReference type="EMBL" id="KAI3907638.1"/>
    </source>
</evidence>
<evidence type="ECO:0000313" key="3">
    <source>
        <dbReference type="Proteomes" id="UP001202328"/>
    </source>
</evidence>
<dbReference type="InterPro" id="IPR002937">
    <property type="entry name" value="Amino_oxidase"/>
</dbReference>